<feature type="signal peptide" evidence="1">
    <location>
        <begin position="1"/>
        <end position="27"/>
    </location>
</feature>
<gene>
    <name evidence="2" type="ORF">KIW84_056823</name>
</gene>
<protein>
    <submittedName>
        <fullName evidence="2">Uncharacterized protein</fullName>
    </submittedName>
</protein>
<keyword evidence="3" id="KW-1185">Reference proteome</keyword>
<comment type="caution">
    <text evidence="2">The sequence shown here is derived from an EMBL/GenBank/DDBJ whole genome shotgun (WGS) entry which is preliminary data.</text>
</comment>
<feature type="chain" id="PRO_5039367634" evidence="1">
    <location>
        <begin position="28"/>
        <end position="124"/>
    </location>
</feature>
<sequence>MEKKAVAALSFLFLVLFVAQEIAVSEAKTCENLSGTFKGPCIPDGSTDWGEVLPPANLEKENEFLKGEHGVPSELAAKVTILERSMAKKEKTLREVQVYLAKVDTKLEEAQETLDFFFFQGHRE</sequence>
<evidence type="ECO:0000313" key="3">
    <source>
        <dbReference type="Proteomes" id="UP001058974"/>
    </source>
</evidence>
<name>A0A9D4X2I8_PEA</name>
<dbReference type="Proteomes" id="UP001058974">
    <property type="component" value="Chromosome 5"/>
</dbReference>
<accession>A0A9D4X2I8</accession>
<evidence type="ECO:0000313" key="2">
    <source>
        <dbReference type="EMBL" id="KAI5411900.1"/>
    </source>
</evidence>
<dbReference type="EMBL" id="JAMSHJ010000005">
    <property type="protein sequence ID" value="KAI5411900.1"/>
    <property type="molecule type" value="Genomic_DNA"/>
</dbReference>
<dbReference type="AlphaFoldDB" id="A0A9D4X2I8"/>
<dbReference type="Gramene" id="Psat05G0682300-T1">
    <property type="protein sequence ID" value="KAI5411900.1"/>
    <property type="gene ID" value="KIW84_056823"/>
</dbReference>
<reference evidence="2 3" key="1">
    <citation type="journal article" date="2022" name="Nat. Genet.">
        <title>Improved pea reference genome and pan-genome highlight genomic features and evolutionary characteristics.</title>
        <authorList>
            <person name="Yang T."/>
            <person name="Liu R."/>
            <person name="Luo Y."/>
            <person name="Hu S."/>
            <person name="Wang D."/>
            <person name="Wang C."/>
            <person name="Pandey M.K."/>
            <person name="Ge S."/>
            <person name="Xu Q."/>
            <person name="Li N."/>
            <person name="Li G."/>
            <person name="Huang Y."/>
            <person name="Saxena R.K."/>
            <person name="Ji Y."/>
            <person name="Li M."/>
            <person name="Yan X."/>
            <person name="He Y."/>
            <person name="Liu Y."/>
            <person name="Wang X."/>
            <person name="Xiang C."/>
            <person name="Varshney R.K."/>
            <person name="Ding H."/>
            <person name="Gao S."/>
            <person name="Zong X."/>
        </authorList>
    </citation>
    <scope>NUCLEOTIDE SEQUENCE [LARGE SCALE GENOMIC DNA]</scope>
    <source>
        <strain evidence="2 3">cv. Zhongwan 6</strain>
    </source>
</reference>
<organism evidence="2 3">
    <name type="scientific">Pisum sativum</name>
    <name type="common">Garden pea</name>
    <name type="synonym">Lathyrus oleraceus</name>
    <dbReference type="NCBI Taxonomy" id="3888"/>
    <lineage>
        <taxon>Eukaryota</taxon>
        <taxon>Viridiplantae</taxon>
        <taxon>Streptophyta</taxon>
        <taxon>Embryophyta</taxon>
        <taxon>Tracheophyta</taxon>
        <taxon>Spermatophyta</taxon>
        <taxon>Magnoliopsida</taxon>
        <taxon>eudicotyledons</taxon>
        <taxon>Gunneridae</taxon>
        <taxon>Pentapetalae</taxon>
        <taxon>rosids</taxon>
        <taxon>fabids</taxon>
        <taxon>Fabales</taxon>
        <taxon>Fabaceae</taxon>
        <taxon>Papilionoideae</taxon>
        <taxon>50 kb inversion clade</taxon>
        <taxon>NPAAA clade</taxon>
        <taxon>Hologalegina</taxon>
        <taxon>IRL clade</taxon>
        <taxon>Fabeae</taxon>
        <taxon>Lathyrus</taxon>
    </lineage>
</organism>
<keyword evidence="1" id="KW-0732">Signal</keyword>
<proteinExistence type="predicted"/>
<evidence type="ECO:0000256" key="1">
    <source>
        <dbReference type="SAM" id="SignalP"/>
    </source>
</evidence>